<proteinExistence type="predicted"/>
<dbReference type="AlphaFoldDB" id="A0A1X3J0L0"/>
<comment type="caution">
    <text evidence="1">The sequence shown here is derived from an EMBL/GenBank/DDBJ whole genome shotgun (WGS) entry which is preliminary data.</text>
</comment>
<protein>
    <submittedName>
        <fullName evidence="1">Uncharacterized protein</fullName>
    </submittedName>
</protein>
<dbReference type="Proteomes" id="UP000193942">
    <property type="component" value="Unassembled WGS sequence"/>
</dbReference>
<sequence length="64" mass="7364">WSLVAGRWSLVAGRWSLVAGRWSLVAGRWSLVWQHKIILFRKSMLFGKYVKIIVLAESITSKGY</sequence>
<reference evidence="1 2" key="1">
    <citation type="submission" date="2010-04" db="EMBL/GenBank/DDBJ databases">
        <title>The Genome Sequence of Escherichia coli TA447.</title>
        <authorList>
            <consortium name="The Broad Institute Genome Sequencing Platform"/>
            <consortium name="The Broad Institute Genome Sequencing Center for Infectious Disease"/>
            <person name="Feldgarden M."/>
            <person name="Gordon D.M."/>
            <person name="Johnson J.R."/>
            <person name="Johnston B.D."/>
            <person name="Young S."/>
            <person name="Zeng Q."/>
            <person name="Koehrsen M."/>
            <person name="Alvarado L."/>
            <person name="Berlin A.M."/>
            <person name="Borenstein D."/>
            <person name="Chapman S.B."/>
            <person name="Chen Z."/>
            <person name="Engels R."/>
            <person name="Freedman E."/>
            <person name="Gellesch M."/>
            <person name="Goldberg J."/>
            <person name="Griggs A."/>
            <person name="Gujja S."/>
            <person name="Heilman E.R."/>
            <person name="Heiman D.I."/>
            <person name="Hepburn T.A."/>
            <person name="Howarth C."/>
            <person name="Jen D."/>
            <person name="Larson L."/>
            <person name="Mehta T."/>
            <person name="Park D."/>
            <person name="Pearson M."/>
            <person name="Richards J."/>
            <person name="Roberts A."/>
            <person name="Saif S."/>
            <person name="Shea T.D."/>
            <person name="Shenoy N."/>
            <person name="Sisk P."/>
            <person name="Stolte C."/>
            <person name="Sykes S.N."/>
            <person name="Walk T."/>
            <person name="White J."/>
            <person name="Yandava C."/>
            <person name="Haas B."/>
            <person name="Henn M.R."/>
            <person name="Nusbaum C."/>
            <person name="Birren B."/>
        </authorList>
    </citation>
    <scope>NUCLEOTIDE SEQUENCE [LARGE SCALE GENOMIC DNA]</scope>
    <source>
        <strain evidence="1 2">TA447</strain>
    </source>
</reference>
<gene>
    <name evidence="1" type="ORF">ECXG_05446</name>
</gene>
<name>A0A1X3J0L0_ECOLX</name>
<evidence type="ECO:0000313" key="1">
    <source>
        <dbReference type="EMBL" id="OSK93958.1"/>
    </source>
</evidence>
<evidence type="ECO:0000313" key="2">
    <source>
        <dbReference type="Proteomes" id="UP000193942"/>
    </source>
</evidence>
<feature type="non-terminal residue" evidence="1">
    <location>
        <position position="1"/>
    </location>
</feature>
<organism evidence="1 2">
    <name type="scientific">Escherichia coli TA447</name>
    <dbReference type="NCBI Taxonomy" id="656447"/>
    <lineage>
        <taxon>Bacteria</taxon>
        <taxon>Pseudomonadati</taxon>
        <taxon>Pseudomonadota</taxon>
        <taxon>Gammaproteobacteria</taxon>
        <taxon>Enterobacterales</taxon>
        <taxon>Enterobacteriaceae</taxon>
        <taxon>Escherichia</taxon>
    </lineage>
</organism>
<accession>A0A1X3J0L0</accession>
<dbReference type="EMBL" id="ADIZ01000025">
    <property type="protein sequence ID" value="OSK93958.1"/>
    <property type="molecule type" value="Genomic_DNA"/>
</dbReference>